<dbReference type="EMBL" id="BTSY01000003">
    <property type="protein sequence ID" value="GMT17858.1"/>
    <property type="molecule type" value="Genomic_DNA"/>
</dbReference>
<comment type="caution">
    <text evidence="2">The sequence shown here is derived from an EMBL/GenBank/DDBJ whole genome shotgun (WGS) entry which is preliminary data.</text>
</comment>
<organism evidence="2 3">
    <name type="scientific">Pristionchus fissidentatus</name>
    <dbReference type="NCBI Taxonomy" id="1538716"/>
    <lineage>
        <taxon>Eukaryota</taxon>
        <taxon>Metazoa</taxon>
        <taxon>Ecdysozoa</taxon>
        <taxon>Nematoda</taxon>
        <taxon>Chromadorea</taxon>
        <taxon>Rhabditida</taxon>
        <taxon>Rhabditina</taxon>
        <taxon>Diplogasteromorpha</taxon>
        <taxon>Diplogasteroidea</taxon>
        <taxon>Neodiplogasteridae</taxon>
        <taxon>Pristionchus</taxon>
    </lineage>
</organism>
<evidence type="ECO:0000313" key="1">
    <source>
        <dbReference type="EMBL" id="GMT17858.1"/>
    </source>
</evidence>
<dbReference type="EMBL" id="BTSY01000003">
    <property type="protein sequence ID" value="GMT17859.1"/>
    <property type="molecule type" value="Genomic_DNA"/>
</dbReference>
<feature type="non-terminal residue" evidence="2">
    <location>
        <position position="1"/>
    </location>
</feature>
<accession>A0AAV5VJA0</accession>
<keyword evidence="3" id="KW-1185">Reference proteome</keyword>
<sequence>KISAGVHWQIMKAECLEKLKVVTEDPRITSIMETIGDCLEETSDKSVRVGVLKLVTGIFSEKEIVTYTGASRYLVRLAKESSFADTIANGRNV</sequence>
<dbReference type="AlphaFoldDB" id="A0AAV5VJA0"/>
<protein>
    <submittedName>
        <fullName evidence="2">Uncharacterized protein</fullName>
    </submittedName>
</protein>
<evidence type="ECO:0000313" key="3">
    <source>
        <dbReference type="Proteomes" id="UP001432322"/>
    </source>
</evidence>
<name>A0AAV5VJA0_9BILA</name>
<proteinExistence type="predicted"/>
<feature type="non-terminal residue" evidence="2">
    <location>
        <position position="93"/>
    </location>
</feature>
<evidence type="ECO:0000313" key="2">
    <source>
        <dbReference type="EMBL" id="GMT17859.1"/>
    </source>
</evidence>
<reference evidence="2" key="1">
    <citation type="submission" date="2023-10" db="EMBL/GenBank/DDBJ databases">
        <title>Genome assembly of Pristionchus species.</title>
        <authorList>
            <person name="Yoshida K."/>
            <person name="Sommer R.J."/>
        </authorList>
    </citation>
    <scope>NUCLEOTIDE SEQUENCE</scope>
    <source>
        <strain evidence="2">RS5133</strain>
    </source>
</reference>
<dbReference type="Proteomes" id="UP001432322">
    <property type="component" value="Unassembled WGS sequence"/>
</dbReference>
<gene>
    <name evidence="1" type="ORF">PFISCL1PPCAC_9155</name>
    <name evidence="2" type="ORF">PFISCL1PPCAC_9156</name>
</gene>